<dbReference type="STRING" id="416873.SAMN04487951_10173"/>
<dbReference type="Pfam" id="PF08843">
    <property type="entry name" value="AbiEii"/>
    <property type="match status" value="1"/>
</dbReference>
<dbReference type="RefSeq" id="WP_089701354.1">
    <property type="nucleotide sequence ID" value="NZ_FNII01000001.1"/>
</dbReference>
<dbReference type="Proteomes" id="UP000199677">
    <property type="component" value="Unassembled WGS sequence"/>
</dbReference>
<dbReference type="EMBL" id="FNII01000001">
    <property type="protein sequence ID" value="SDM89988.1"/>
    <property type="molecule type" value="Genomic_DNA"/>
</dbReference>
<reference evidence="2" key="1">
    <citation type="submission" date="2016-10" db="EMBL/GenBank/DDBJ databases">
        <authorList>
            <person name="Varghese N."/>
            <person name="Submissions S."/>
        </authorList>
    </citation>
    <scope>NUCLEOTIDE SEQUENCE [LARGE SCALE GENOMIC DNA]</scope>
    <source>
        <strain evidence="2">CGMCC 1.6494</strain>
    </source>
</reference>
<dbReference type="Gene3D" id="3.10.450.620">
    <property type="entry name" value="JHP933, nucleotidyltransferase-like core domain"/>
    <property type="match status" value="1"/>
</dbReference>
<protein>
    <submittedName>
        <fullName evidence="1">Nucleotidyl transferase AbiEii toxin, Type IV TA system</fullName>
    </submittedName>
</protein>
<evidence type="ECO:0000313" key="1">
    <source>
        <dbReference type="EMBL" id="SDM89988.1"/>
    </source>
</evidence>
<name>A0A1G9WZW0_9GAMM</name>
<evidence type="ECO:0000313" key="2">
    <source>
        <dbReference type="Proteomes" id="UP000199677"/>
    </source>
</evidence>
<proteinExistence type="predicted"/>
<dbReference type="GO" id="GO:0016740">
    <property type="term" value="F:transferase activity"/>
    <property type="evidence" value="ECO:0007669"/>
    <property type="project" value="UniProtKB-KW"/>
</dbReference>
<dbReference type="InterPro" id="IPR014942">
    <property type="entry name" value="AbiEii"/>
</dbReference>
<dbReference type="OrthoDB" id="9780929at2"/>
<accession>A0A1G9WZW0</accession>
<keyword evidence="1" id="KW-0808">Transferase</keyword>
<gene>
    <name evidence="1" type="ORF">SAMN04487951_10173</name>
</gene>
<keyword evidence="2" id="KW-1185">Reference proteome</keyword>
<sequence length="320" mass="35168">MNIDPGLFPDVADALGIDSPAIVEKDVYAVQLLSLLSELHSGTFELVFAGGTSLAKAHHKLFRMSEDIDIKLVPRDGVATGMSRTALKAARKAVLSEIEAIISRSQILAIDPDSEVVKRNEYRYAEFTVRYPRTQGSISALRPDLKLDVTASELYEPAVACSVSSLYANALQLPPEVASFPVVSLNATISEKLVALLRRTAHVNRDPSRKDDETLVRHVYDLHMATSGGYDMAALRTLVEAVIKTDLAQFGNQHAQFANSPADELRYGLGCLQTDPIHQDRYERFIGPLVYHDEPASWHEALQTVDELAKQLLPDASAEC</sequence>
<organism evidence="1 2">
    <name type="scientific">Vreelandella arcis</name>
    <dbReference type="NCBI Taxonomy" id="416873"/>
    <lineage>
        <taxon>Bacteria</taxon>
        <taxon>Pseudomonadati</taxon>
        <taxon>Pseudomonadota</taxon>
        <taxon>Gammaproteobacteria</taxon>
        <taxon>Oceanospirillales</taxon>
        <taxon>Halomonadaceae</taxon>
        <taxon>Vreelandella</taxon>
    </lineage>
</organism>
<dbReference type="AlphaFoldDB" id="A0A1G9WZW0"/>